<evidence type="ECO:0008006" key="3">
    <source>
        <dbReference type="Google" id="ProtNLM"/>
    </source>
</evidence>
<protein>
    <recommendedName>
        <fullName evidence="3">DUF38 domain-containing protein</fullName>
    </recommendedName>
</protein>
<dbReference type="CTD" id="78774544"/>
<dbReference type="GeneID" id="78774544"/>
<dbReference type="AlphaFoldDB" id="A0A6A5HLB5"/>
<sequence length="313" mass="35945">MPLPLSYPSLKCVLEHLEAVKRAHIIARSPCLQKIDNLIPFCLGNITINTDCFKNGLTINKLSIKCEKIVVQFKMNGKTFSRQISVSLEVKMKKLINSYISGRSKILVDKFKLQSKVHVHSLLPDLLPVNLKFIVNSLDAVSHEDFETVIPYIDHRSFPLKYLDTTIANTKTFDDQVVKSAETLVLNMFHHRIVTIENLKKLNNKTVVLQSLWKFRVDIVPLIKYHIKTKKDIRTTFVISTDDKDLIDSMLSEFELAFDEFQCDLDGVNERFRQGLPKFSIPINNESRIQVFAIEEPEEDCPYKIIVKPVSGL</sequence>
<evidence type="ECO:0000313" key="2">
    <source>
        <dbReference type="Proteomes" id="UP000483820"/>
    </source>
</evidence>
<gene>
    <name evidence="1" type="ORF">GCK72_007891</name>
</gene>
<proteinExistence type="predicted"/>
<dbReference type="PANTHER" id="PTHR31379:SF1">
    <property type="entry name" value="F-BOX C PROTEIN-RELATED"/>
    <property type="match status" value="1"/>
</dbReference>
<organism evidence="1 2">
    <name type="scientific">Caenorhabditis remanei</name>
    <name type="common">Caenorhabditis vulgaris</name>
    <dbReference type="NCBI Taxonomy" id="31234"/>
    <lineage>
        <taxon>Eukaryota</taxon>
        <taxon>Metazoa</taxon>
        <taxon>Ecdysozoa</taxon>
        <taxon>Nematoda</taxon>
        <taxon>Chromadorea</taxon>
        <taxon>Rhabditida</taxon>
        <taxon>Rhabditina</taxon>
        <taxon>Rhabditomorpha</taxon>
        <taxon>Rhabditoidea</taxon>
        <taxon>Rhabditidae</taxon>
        <taxon>Peloderinae</taxon>
        <taxon>Caenorhabditis</taxon>
    </lineage>
</organism>
<dbReference type="EMBL" id="WUAV01000002">
    <property type="protein sequence ID" value="KAF1767931.1"/>
    <property type="molecule type" value="Genomic_DNA"/>
</dbReference>
<dbReference type="Pfam" id="PF12078">
    <property type="entry name" value="DUF3557"/>
    <property type="match status" value="1"/>
</dbReference>
<dbReference type="InterPro" id="IPR021942">
    <property type="entry name" value="DUF3557"/>
</dbReference>
<reference evidence="1 2" key="1">
    <citation type="submission" date="2019-12" db="EMBL/GenBank/DDBJ databases">
        <title>Chromosome-level assembly of the Caenorhabditis remanei genome.</title>
        <authorList>
            <person name="Teterina A.A."/>
            <person name="Willis J.H."/>
            <person name="Phillips P.C."/>
        </authorList>
    </citation>
    <scope>NUCLEOTIDE SEQUENCE [LARGE SCALE GENOMIC DNA]</scope>
    <source>
        <strain evidence="1 2">PX506</strain>
        <tissue evidence="1">Whole organism</tissue>
    </source>
</reference>
<accession>A0A6A5HLB5</accession>
<name>A0A6A5HLB5_CAERE</name>
<dbReference type="RefSeq" id="XP_053590710.1">
    <property type="nucleotide sequence ID" value="XM_053726516.1"/>
</dbReference>
<dbReference type="PANTHER" id="PTHR31379">
    <property type="entry name" value="F-BOX C PROTEIN-RELATED-RELATED"/>
    <property type="match status" value="1"/>
</dbReference>
<comment type="caution">
    <text evidence="1">The sequence shown here is derived from an EMBL/GenBank/DDBJ whole genome shotgun (WGS) entry which is preliminary data.</text>
</comment>
<dbReference type="KEGG" id="crq:GCK72_007891"/>
<dbReference type="Proteomes" id="UP000483820">
    <property type="component" value="Chromosome II"/>
</dbReference>
<evidence type="ECO:0000313" key="1">
    <source>
        <dbReference type="EMBL" id="KAF1767931.1"/>
    </source>
</evidence>